<evidence type="ECO:0000313" key="3">
    <source>
        <dbReference type="Proteomes" id="UP000076852"/>
    </source>
</evidence>
<organism evidence="2 3">
    <name type="scientific">Paraburkholderia phytofirmans OLGA172</name>
    <dbReference type="NCBI Taxonomy" id="1417228"/>
    <lineage>
        <taxon>Bacteria</taxon>
        <taxon>Pseudomonadati</taxon>
        <taxon>Pseudomonadota</taxon>
        <taxon>Betaproteobacteria</taxon>
        <taxon>Burkholderiales</taxon>
        <taxon>Burkholderiaceae</taxon>
        <taxon>Paraburkholderia</taxon>
    </lineage>
</organism>
<dbReference type="KEGG" id="buz:AYM40_27600"/>
<reference evidence="2 3" key="1">
    <citation type="journal article" date="2016" name="Gene">
        <title>PacBio SMRT assembly of a complex multi-replicon genome reveals chlorocatechol degradative operon in a region of genome plasticity.</title>
        <authorList>
            <person name="Ricker N."/>
            <person name="Shen S.Y."/>
            <person name="Goordial J."/>
            <person name="Jin S."/>
            <person name="Fulthorpe R.R."/>
        </authorList>
    </citation>
    <scope>NUCLEOTIDE SEQUENCE [LARGE SCALE GENOMIC DNA]</scope>
    <source>
        <strain evidence="2 3">OLGA172</strain>
    </source>
</reference>
<evidence type="ECO:0000259" key="1">
    <source>
        <dbReference type="Pfam" id="PF01575"/>
    </source>
</evidence>
<dbReference type="Pfam" id="PF01575">
    <property type="entry name" value="MaoC_dehydratas"/>
    <property type="match status" value="1"/>
</dbReference>
<dbReference type="InterPro" id="IPR002539">
    <property type="entry name" value="MaoC-like_dom"/>
</dbReference>
<evidence type="ECO:0000313" key="2">
    <source>
        <dbReference type="EMBL" id="ANB76049.1"/>
    </source>
</evidence>
<keyword evidence="3" id="KW-1185">Reference proteome</keyword>
<proteinExistence type="predicted"/>
<dbReference type="OrthoDB" id="5298629at2"/>
<dbReference type="PANTHER" id="PTHR43664:SF1">
    <property type="entry name" value="BETA-METHYLMALYL-COA DEHYDRATASE"/>
    <property type="match status" value="1"/>
</dbReference>
<dbReference type="AlphaFoldDB" id="A0A160FSK3"/>
<dbReference type="RefSeq" id="WP_063499302.1">
    <property type="nucleotide sequence ID" value="NZ_CP014579.1"/>
</dbReference>
<protein>
    <submittedName>
        <fullName evidence="2">Dehydratase</fullName>
    </submittedName>
</protein>
<dbReference type="InterPro" id="IPR052342">
    <property type="entry name" value="MCH/BMMD"/>
</dbReference>
<accession>A0A160FSK3</accession>
<dbReference type="Gene3D" id="3.10.129.10">
    <property type="entry name" value="Hotdog Thioesterase"/>
    <property type="match status" value="1"/>
</dbReference>
<dbReference type="InterPro" id="IPR029069">
    <property type="entry name" value="HotDog_dom_sf"/>
</dbReference>
<dbReference type="Proteomes" id="UP000076852">
    <property type="component" value="Chromosome 2"/>
</dbReference>
<dbReference type="SUPFAM" id="SSF54637">
    <property type="entry name" value="Thioesterase/thiol ester dehydrase-isomerase"/>
    <property type="match status" value="1"/>
</dbReference>
<dbReference type="STRING" id="1804984.AYM40_27600"/>
<dbReference type="CDD" id="cd03454">
    <property type="entry name" value="YdeM"/>
    <property type="match status" value="1"/>
</dbReference>
<gene>
    <name evidence="2" type="ORF">AYM40_27600</name>
</gene>
<dbReference type="PANTHER" id="PTHR43664">
    <property type="entry name" value="MONOAMINE OXIDASE-RELATED"/>
    <property type="match status" value="1"/>
</dbReference>
<feature type="domain" description="MaoC-like" evidence="1">
    <location>
        <begin position="19"/>
        <end position="124"/>
    </location>
</feature>
<sequence>MELLYLEDLSAGMRFESGSFAVDEEDMKRFAQQFDPQPFHLDEEAGRSTFFGGLVASGWYTAAITMRLWTSGGLPFACGVIGMGGEIGWLKPVRAGDVLRVVSTIVDVTTSKSKQDRGIVAVSADTLNEAGDVVFNARPRFLVFARPR</sequence>
<name>A0A160FSK3_9BURK</name>
<dbReference type="EMBL" id="CP014579">
    <property type="protein sequence ID" value="ANB76049.1"/>
    <property type="molecule type" value="Genomic_DNA"/>
</dbReference>